<dbReference type="EMBL" id="JABXIY010000051">
    <property type="protein sequence ID" value="NVK98969.1"/>
    <property type="molecule type" value="Genomic_DNA"/>
</dbReference>
<dbReference type="OMA" id="DYSHLDW"/>
<dbReference type="PANTHER" id="PTHR30189">
    <property type="entry name" value="LPS-ASSEMBLY PROTEIN"/>
    <property type="match status" value="1"/>
</dbReference>
<protein>
    <recommendedName>
        <fullName evidence="1">LPS-assembly protein LptD</fullName>
    </recommendedName>
</protein>
<gene>
    <name evidence="1" type="primary">lptD</name>
    <name evidence="3" type="ORF">HW564_18750</name>
</gene>
<dbReference type="HAMAP" id="MF_01411">
    <property type="entry name" value="LPS_assembly_LptD"/>
    <property type="match status" value="1"/>
</dbReference>
<dbReference type="RefSeq" id="WP_011048164.1">
    <property type="nucleotide sequence ID" value="NZ_CP076685.1"/>
</dbReference>
<dbReference type="Gene3D" id="2.60.450.10">
    <property type="entry name" value="Lipopolysaccharide (LPS) transport protein A like domain"/>
    <property type="match status" value="1"/>
</dbReference>
<dbReference type="InterPro" id="IPR007543">
    <property type="entry name" value="LptD_C"/>
</dbReference>
<organism evidence="3 4">
    <name type="scientific">Ruegeria pomeroyi</name>
    <dbReference type="NCBI Taxonomy" id="89184"/>
    <lineage>
        <taxon>Bacteria</taxon>
        <taxon>Pseudomonadati</taxon>
        <taxon>Pseudomonadota</taxon>
        <taxon>Alphaproteobacteria</taxon>
        <taxon>Rhodobacterales</taxon>
        <taxon>Roseobacteraceae</taxon>
        <taxon>Ruegeria</taxon>
    </lineage>
</organism>
<name>A0A850LMP8_9RHOB</name>
<evidence type="ECO:0000313" key="4">
    <source>
        <dbReference type="Proteomes" id="UP000565723"/>
    </source>
</evidence>
<dbReference type="AlphaFoldDB" id="A0A850LMP8"/>
<feature type="chain" id="PRO_5033173963" description="LPS-assembly protein LptD" evidence="1">
    <location>
        <begin position="24"/>
        <end position="718"/>
    </location>
</feature>
<dbReference type="Proteomes" id="UP000565723">
    <property type="component" value="Unassembled WGS sequence"/>
</dbReference>
<dbReference type="Pfam" id="PF04453">
    <property type="entry name" value="LptD"/>
    <property type="match status" value="1"/>
</dbReference>
<evidence type="ECO:0000313" key="3">
    <source>
        <dbReference type="EMBL" id="NVK98969.1"/>
    </source>
</evidence>
<keyword evidence="1" id="KW-0472">Membrane</keyword>
<dbReference type="GO" id="GO:0015920">
    <property type="term" value="P:lipopolysaccharide transport"/>
    <property type="evidence" value="ECO:0007669"/>
    <property type="project" value="InterPro"/>
</dbReference>
<comment type="subunit">
    <text evidence="1">Component of the lipopolysaccharide transport and assembly complex.</text>
</comment>
<evidence type="ECO:0000256" key="1">
    <source>
        <dbReference type="HAMAP-Rule" id="MF_01411"/>
    </source>
</evidence>
<feature type="domain" description="LptD C-terminal" evidence="2">
    <location>
        <begin position="282"/>
        <end position="642"/>
    </location>
</feature>
<comment type="caution">
    <text evidence="1">Lacks conserved residue(s) required for the propagation of feature annotation.</text>
</comment>
<comment type="subcellular location">
    <subcellularLocation>
        <location evidence="1">Cell outer membrane</location>
    </subcellularLocation>
</comment>
<accession>A0A850LMP8</accession>
<comment type="caution">
    <text evidence="3">The sequence shown here is derived from an EMBL/GenBank/DDBJ whole genome shotgun (WGS) entry which is preliminary data.</text>
</comment>
<feature type="signal peptide" evidence="1">
    <location>
        <begin position="1"/>
        <end position="23"/>
    </location>
</feature>
<dbReference type="PANTHER" id="PTHR30189:SF1">
    <property type="entry name" value="LPS-ASSEMBLY PROTEIN LPTD"/>
    <property type="match status" value="1"/>
</dbReference>
<comment type="function">
    <text evidence="1">Involved in the assembly of lipopolysaccharide (LPS) at the surface of the outer membrane.</text>
</comment>
<dbReference type="GO" id="GO:1990351">
    <property type="term" value="C:transporter complex"/>
    <property type="evidence" value="ECO:0007669"/>
    <property type="project" value="TreeGrafter"/>
</dbReference>
<proteinExistence type="inferred from homology"/>
<dbReference type="InterPro" id="IPR020889">
    <property type="entry name" value="LipoPS_assembly_LptD"/>
</dbReference>
<keyword evidence="1" id="KW-0732">Signal</keyword>
<reference evidence="3 4" key="1">
    <citation type="journal article" date="2020" name="Proc. Natl. Acad. Sci. U.S.A.">
        <title>Ecological drivers of bacterial community assembly in synthetic phycospheres.</title>
        <authorList>
            <person name="Fu H."/>
            <person name="Uchimiya M."/>
            <person name="Gore J."/>
            <person name="Moran M.A."/>
        </authorList>
    </citation>
    <scope>NUCLEOTIDE SEQUENCE [LARGE SCALE GENOMIC DNA]</scope>
    <source>
        <strain evidence="3">HF-Din03</strain>
    </source>
</reference>
<dbReference type="InterPro" id="IPR050218">
    <property type="entry name" value="LptD"/>
</dbReference>
<comment type="similarity">
    <text evidence="1">Belongs to the LptD family.</text>
</comment>
<sequence precursor="true">MRALLSTLLSGVACLHLAGAAAAQTLPATPAEQTEAQPAVLVADSVFITPERQLIAEGNVEAFQGDIRLRARKITFDRQSGQLNIEGPIRIDQGGQITVLADAAELDKNLQNGLLTGARMVFDQQLQLAALQMTRVGGRYTQLYKTSVTSCHVCENGKPPLWQIRAQKVIHDQLEQQLYFEGAQFRVLDVPVFYFPAMRLPDPNLKRATGFLIPSIRTTSQLGTGVKVPYFFRLGDHRDLTLTPYVSSKTKTLNLRYRQAFARGRIEIEGAYTRDDLIRGEDRGYVFATGQFDLRDDYKLKLGVQTVSDNGYLADYGLPEYDRLRSEVSIERFRRDSAFRIGLIHYETLRDSEIEAEIPTEIFDINAEKRYFPTGLGGEVRLAFDGHAHQRQSSANVVGRDIARATLDAEWLRSWTFASGLRADWRMGVAVDDYRVWDDTNYASGTLRSAPRAALTLRYPMVYRGATGTHYLEPIAQLGWSDVSGAPLPNGESNFVEFDQGNLLALSRFPANDQREEGKRAVFGLNWARFSTSGWQAFATIGQVFRSTSDPRFSKSSGLGGTASDLLLAGQITLPQGLGLTARGLLDGSLNFSKVEVRGSWTDDRTSVSGSYLWLGRDLAENRALAVSEFWFDGSYKVNPYWTASANIRYDIEDSRATRAGIGFAYQNECVTVNISVNRRYTSSTSVEPSTDFGFTIALSGFAVESANKEYRRSCSKT</sequence>
<dbReference type="GO" id="GO:0043165">
    <property type="term" value="P:Gram-negative-bacterium-type cell outer membrane assembly"/>
    <property type="evidence" value="ECO:0007669"/>
    <property type="project" value="UniProtKB-UniRule"/>
</dbReference>
<dbReference type="GO" id="GO:0009279">
    <property type="term" value="C:cell outer membrane"/>
    <property type="evidence" value="ECO:0007669"/>
    <property type="project" value="UniProtKB-SubCell"/>
</dbReference>
<keyword evidence="1" id="KW-0998">Cell outer membrane</keyword>
<evidence type="ECO:0000259" key="2">
    <source>
        <dbReference type="Pfam" id="PF04453"/>
    </source>
</evidence>